<accession>A0A1H9CSQ8</accession>
<dbReference type="RefSeq" id="WP_093657499.1">
    <property type="nucleotide sequence ID" value="NZ_FOET01000003.1"/>
</dbReference>
<dbReference type="AlphaFoldDB" id="A0A1H9CSQ8"/>
<evidence type="ECO:0000313" key="2">
    <source>
        <dbReference type="EMBL" id="SEQ04260.1"/>
    </source>
</evidence>
<keyword evidence="1" id="KW-0472">Membrane</keyword>
<feature type="transmembrane region" description="Helical" evidence="1">
    <location>
        <begin position="43"/>
        <end position="62"/>
    </location>
</feature>
<sequence>MESGPAVFAGAAFTLFGAGLLLWTSVRVRLREPVADGAEQVTAAVLGSVFGAAFLAAGIWAFTRL</sequence>
<reference evidence="2 3" key="1">
    <citation type="submission" date="2016-10" db="EMBL/GenBank/DDBJ databases">
        <authorList>
            <person name="de Groot N.N."/>
        </authorList>
    </citation>
    <scope>NUCLEOTIDE SEQUENCE [LARGE SCALE GENOMIC DNA]</scope>
    <source>
        <strain evidence="2 3">CGMCC 4.3519</strain>
    </source>
</reference>
<name>A0A1H9CSQ8_9ACTN</name>
<keyword evidence="1" id="KW-1133">Transmembrane helix</keyword>
<feature type="transmembrane region" description="Helical" evidence="1">
    <location>
        <begin position="6"/>
        <end position="23"/>
    </location>
</feature>
<organism evidence="2 3">
    <name type="scientific">Streptomyces radiopugnans</name>
    <dbReference type="NCBI Taxonomy" id="403935"/>
    <lineage>
        <taxon>Bacteria</taxon>
        <taxon>Bacillati</taxon>
        <taxon>Actinomycetota</taxon>
        <taxon>Actinomycetes</taxon>
        <taxon>Kitasatosporales</taxon>
        <taxon>Streptomycetaceae</taxon>
        <taxon>Streptomyces</taxon>
    </lineage>
</organism>
<evidence type="ECO:0000313" key="3">
    <source>
        <dbReference type="Proteomes" id="UP000199055"/>
    </source>
</evidence>
<proteinExistence type="predicted"/>
<gene>
    <name evidence="2" type="ORF">SAMN05216481_103416</name>
</gene>
<keyword evidence="1" id="KW-0812">Transmembrane</keyword>
<evidence type="ECO:0000256" key="1">
    <source>
        <dbReference type="SAM" id="Phobius"/>
    </source>
</evidence>
<dbReference type="STRING" id="403935.SAMN05216481_103416"/>
<dbReference type="Proteomes" id="UP000199055">
    <property type="component" value="Unassembled WGS sequence"/>
</dbReference>
<protein>
    <submittedName>
        <fullName evidence="2">Uncharacterized protein</fullName>
    </submittedName>
</protein>
<dbReference type="EMBL" id="FOET01000003">
    <property type="protein sequence ID" value="SEQ04260.1"/>
    <property type="molecule type" value="Genomic_DNA"/>
</dbReference>
<keyword evidence="3" id="KW-1185">Reference proteome</keyword>